<evidence type="ECO:0000313" key="1">
    <source>
        <dbReference type="EMBL" id="OOY13420.1"/>
    </source>
</evidence>
<organism evidence="1 2">
    <name type="scientific">Thioclava marina</name>
    <dbReference type="NCBI Taxonomy" id="1915077"/>
    <lineage>
        <taxon>Bacteria</taxon>
        <taxon>Pseudomonadati</taxon>
        <taxon>Pseudomonadota</taxon>
        <taxon>Alphaproteobacteria</taxon>
        <taxon>Rhodobacterales</taxon>
        <taxon>Paracoccaceae</taxon>
        <taxon>Thioclava</taxon>
    </lineage>
</organism>
<dbReference type="Proteomes" id="UP000242224">
    <property type="component" value="Unassembled WGS sequence"/>
</dbReference>
<sequence length="119" mass="12293">MPTAGPDDLKRSYPDRQLFHFHSAIAGGEISYLCAPGETDAATKARAAKAHAAYEAEVRRYGDTFAEALVGALQSGAAPGTAANKVNSESDAWARAAALEIESDFQCLPVAAPGVGLGD</sequence>
<comment type="caution">
    <text evidence="1">The sequence shown here is derived from an EMBL/GenBank/DDBJ whole genome shotgun (WGS) entry which is preliminary data.</text>
</comment>
<keyword evidence="2" id="KW-1185">Reference proteome</keyword>
<gene>
    <name evidence="1" type="ORF">BMG00_06485</name>
</gene>
<dbReference type="EMBL" id="MPZS01000001">
    <property type="protein sequence ID" value="OOY13420.1"/>
    <property type="molecule type" value="Genomic_DNA"/>
</dbReference>
<accession>A0ABX3MPF0</accession>
<proteinExistence type="predicted"/>
<name>A0ABX3MPF0_9RHOB</name>
<evidence type="ECO:0000313" key="2">
    <source>
        <dbReference type="Proteomes" id="UP000242224"/>
    </source>
</evidence>
<reference evidence="1 2" key="1">
    <citation type="submission" date="2016-11" db="EMBL/GenBank/DDBJ databases">
        <title>A multilocus sequence analysis scheme for characterization of bacteria in the genus Thioclava.</title>
        <authorList>
            <person name="Liu Y."/>
            <person name="Shao Z."/>
        </authorList>
    </citation>
    <scope>NUCLEOTIDE SEQUENCE [LARGE SCALE GENOMIC DNA]</scope>
    <source>
        <strain evidence="1 2">11.10-0-13</strain>
    </source>
</reference>
<protein>
    <submittedName>
        <fullName evidence="1">Uncharacterized protein</fullName>
    </submittedName>
</protein>